<dbReference type="Gene3D" id="1.10.3300.10">
    <property type="entry name" value="Jann2411-like domain"/>
    <property type="match status" value="1"/>
</dbReference>
<accession>A0ABN3UL05</accession>
<keyword evidence="3" id="KW-1185">Reference proteome</keyword>
<dbReference type="InterPro" id="IPR010852">
    <property type="entry name" value="ABATE"/>
</dbReference>
<dbReference type="InterPro" id="IPR021005">
    <property type="entry name" value="Znf_CGNR"/>
</dbReference>
<dbReference type="PANTHER" id="PTHR35525">
    <property type="entry name" value="BLL6575 PROTEIN"/>
    <property type="match status" value="1"/>
</dbReference>
<dbReference type="Proteomes" id="UP001501326">
    <property type="component" value="Unassembled WGS sequence"/>
</dbReference>
<feature type="domain" description="Zinc finger CGNR" evidence="1">
    <location>
        <begin position="181"/>
        <end position="221"/>
    </location>
</feature>
<sequence length="223" mass="24119">MVSSQAPVDTHVKGAHWFEVDGLALPRAVGGHPALDFVNTWAGWGEVPSVPEGSEFLKTYDHLAALASVSGLVEADSASALRRRARSRKAEAEAILKDARRFRTDLHSLVLDPSDPSALRGVNTVVLRAAAHAELTPVAGARATGAHAGHRWMVGGGLERPLLAVAWAASDLLTQHDLTDIGTCPGDHCGWVFLDPRGRRRWCSMQWCGNRAKVRAHAERHRV</sequence>
<dbReference type="PANTHER" id="PTHR35525:SF3">
    <property type="entry name" value="BLL6575 PROTEIN"/>
    <property type="match status" value="1"/>
</dbReference>
<dbReference type="SUPFAM" id="SSF160904">
    <property type="entry name" value="Jann2411-like"/>
    <property type="match status" value="1"/>
</dbReference>
<evidence type="ECO:0000313" key="3">
    <source>
        <dbReference type="Proteomes" id="UP001501326"/>
    </source>
</evidence>
<name>A0ABN3UL05_9MICO</name>
<evidence type="ECO:0000259" key="1">
    <source>
        <dbReference type="Pfam" id="PF11706"/>
    </source>
</evidence>
<organism evidence="2 3">
    <name type="scientific">Pedococcus aerophilus</name>
    <dbReference type="NCBI Taxonomy" id="436356"/>
    <lineage>
        <taxon>Bacteria</taxon>
        <taxon>Bacillati</taxon>
        <taxon>Actinomycetota</taxon>
        <taxon>Actinomycetes</taxon>
        <taxon>Micrococcales</taxon>
        <taxon>Intrasporangiaceae</taxon>
        <taxon>Pedococcus</taxon>
    </lineage>
</organism>
<proteinExistence type="predicted"/>
<dbReference type="Pfam" id="PF07336">
    <property type="entry name" value="ABATE"/>
    <property type="match status" value="1"/>
</dbReference>
<dbReference type="RefSeq" id="WP_344191892.1">
    <property type="nucleotide sequence ID" value="NZ_BAAARN010000001.1"/>
</dbReference>
<evidence type="ECO:0000313" key="2">
    <source>
        <dbReference type="EMBL" id="GAA2734832.1"/>
    </source>
</evidence>
<comment type="caution">
    <text evidence="2">The sequence shown here is derived from an EMBL/GenBank/DDBJ whole genome shotgun (WGS) entry which is preliminary data.</text>
</comment>
<reference evidence="2 3" key="1">
    <citation type="journal article" date="2019" name="Int. J. Syst. Evol. Microbiol.">
        <title>The Global Catalogue of Microorganisms (GCM) 10K type strain sequencing project: providing services to taxonomists for standard genome sequencing and annotation.</title>
        <authorList>
            <consortium name="The Broad Institute Genomics Platform"/>
            <consortium name="The Broad Institute Genome Sequencing Center for Infectious Disease"/>
            <person name="Wu L."/>
            <person name="Ma J."/>
        </authorList>
    </citation>
    <scope>NUCLEOTIDE SEQUENCE [LARGE SCALE GENOMIC DNA]</scope>
    <source>
        <strain evidence="2 3">JCM 16378</strain>
    </source>
</reference>
<protein>
    <submittedName>
        <fullName evidence="2">CGNR zinc finger domain-containing protein</fullName>
    </submittedName>
</protein>
<dbReference type="EMBL" id="BAAARN010000001">
    <property type="protein sequence ID" value="GAA2734832.1"/>
    <property type="molecule type" value="Genomic_DNA"/>
</dbReference>
<gene>
    <name evidence="2" type="ORF">GCM10009867_15800</name>
</gene>
<dbReference type="InterPro" id="IPR023286">
    <property type="entry name" value="ABATE_dom_sf"/>
</dbReference>
<dbReference type="Pfam" id="PF11706">
    <property type="entry name" value="zf-CGNR"/>
    <property type="match status" value="1"/>
</dbReference>